<evidence type="ECO:0000313" key="4">
    <source>
        <dbReference type="EMBL" id="MFC2993926.1"/>
    </source>
</evidence>
<dbReference type="Proteomes" id="UP000240957">
    <property type="component" value="Unassembled WGS sequence"/>
</dbReference>
<keyword evidence="1 5" id="KW-0560">Oxidoreductase</keyword>
<dbReference type="InterPro" id="IPR013786">
    <property type="entry name" value="AcylCoA_DH/ox_N"/>
</dbReference>
<dbReference type="InterPro" id="IPR046373">
    <property type="entry name" value="Acyl-CoA_Oxase/DH_mid-dom_sf"/>
</dbReference>
<dbReference type="GO" id="GO:0008470">
    <property type="term" value="F:3-methylbutanoyl-CoA dehydrogenase activity"/>
    <property type="evidence" value="ECO:0007669"/>
    <property type="project" value="TreeGrafter"/>
</dbReference>
<dbReference type="InterPro" id="IPR013107">
    <property type="entry name" value="Acyl-CoA_DH_C"/>
</dbReference>
<evidence type="ECO:0000313" key="7">
    <source>
        <dbReference type="Proteomes" id="UP001595455"/>
    </source>
</evidence>
<dbReference type="Gene3D" id="1.20.140.10">
    <property type="entry name" value="Butyryl-CoA Dehydrogenase, subunit A, domain 3"/>
    <property type="match status" value="1"/>
</dbReference>
<evidence type="ECO:0000313" key="5">
    <source>
        <dbReference type="EMBL" id="RFC84889.1"/>
    </source>
</evidence>
<feature type="domain" description="Acyl-CoA dehydrogenase/oxidase N-terminal" evidence="2">
    <location>
        <begin position="41"/>
        <end position="138"/>
    </location>
</feature>
<reference evidence="4" key="1">
    <citation type="journal article" date="2014" name="Int. J. Syst. Evol. Microbiol.">
        <title>Complete genome of a new Firmicutes species belonging to the dominant human colonic microbiota ('Ruminococcus bicirculans') reveals two chromosomes and a selective capacity to utilize plant glucans.</title>
        <authorList>
            <consortium name="NISC Comparative Sequencing Program"/>
            <person name="Wegmann U."/>
            <person name="Louis P."/>
            <person name="Goesmann A."/>
            <person name="Henrissat B."/>
            <person name="Duncan S.H."/>
            <person name="Flint H.J."/>
        </authorList>
    </citation>
    <scope>NUCLEOTIDE SEQUENCE</scope>
    <source>
        <strain evidence="4">KCTC 62575</strain>
    </source>
</reference>
<name>A0A371YTU9_9GAMM</name>
<dbReference type="PANTHER" id="PTHR43884">
    <property type="entry name" value="ACYL-COA DEHYDROGENASE"/>
    <property type="match status" value="1"/>
</dbReference>
<dbReference type="GO" id="GO:0006552">
    <property type="term" value="P:L-leucine catabolic process"/>
    <property type="evidence" value="ECO:0007669"/>
    <property type="project" value="TreeGrafter"/>
</dbReference>
<dbReference type="EC" id="1.-.-.-" evidence="5"/>
<dbReference type="Gene3D" id="2.40.110.10">
    <property type="entry name" value="Butyryl-CoA Dehydrogenase, subunit A, domain 2"/>
    <property type="match status" value="1"/>
</dbReference>
<dbReference type="Proteomes" id="UP001595455">
    <property type="component" value="Unassembled WGS sequence"/>
</dbReference>
<dbReference type="InterPro" id="IPR037069">
    <property type="entry name" value="AcylCoA_DH/ox_N_sf"/>
</dbReference>
<protein>
    <submittedName>
        <fullName evidence="5">SfnB family sulfur acquisition oxidoreductase</fullName>
        <ecNumber evidence="5">1.-.-.-</ecNumber>
    </submittedName>
</protein>
<dbReference type="OrthoDB" id="6502068at2"/>
<dbReference type="AlphaFoldDB" id="A0A371YTU9"/>
<evidence type="ECO:0000259" key="3">
    <source>
        <dbReference type="Pfam" id="PF08028"/>
    </source>
</evidence>
<organism evidence="5 6">
    <name type="scientific">Acinetobacter sichuanensis</name>
    <dbReference type="NCBI Taxonomy" id="2136183"/>
    <lineage>
        <taxon>Bacteria</taxon>
        <taxon>Pseudomonadati</taxon>
        <taxon>Pseudomonadota</taxon>
        <taxon>Gammaproteobacteria</taxon>
        <taxon>Moraxellales</taxon>
        <taxon>Moraxellaceae</taxon>
        <taxon>Acinetobacter</taxon>
    </lineage>
</organism>
<dbReference type="Pfam" id="PF08028">
    <property type="entry name" value="Acyl-CoA_dh_2"/>
    <property type="match status" value="1"/>
</dbReference>
<sequence length="416" mass="46048">MTAKINIQLNSAENIPKEFYLLKNKAHIIQNDAEAIQIAQNLAQEFKKEAAIRDHERRLPLIEIEKYSQSGLWGITIPKQFGGAGVSYKTLAEVVKTISSADSSLGQIAQNHWAFVEHIRLDATLEQQAFFFDQVLQGHRLGNAFSEKSSKTVADLTTTIEFKEDHAVVTGQKFFATGALLAHWIPVVAVSSEGKPFAALIPQHREGLTISNDWSGFGQRTTVSGSVTLDHVKVDLENIVPIYQAFERHTAAGAISQFIQAAVDAGIARGAIQETIDYVRQYTRPWIDSGLEKATDDPYTIANIGELKIKLRAAEAVLDLAALAIDAALAEPSEHHVNEATLLNAEAKVLTTEIALLAANKLFELSGTRSTLSELNLDRHWRNARTHTLHDPVRWKLNIVGNYYLNDIPPPRHAWS</sequence>
<dbReference type="NCBIfam" id="TIGR04022">
    <property type="entry name" value="sulfur_SfnB"/>
    <property type="match status" value="1"/>
</dbReference>
<reference evidence="5 6" key="2">
    <citation type="submission" date="2018-08" db="EMBL/GenBank/DDBJ databases">
        <title>The draft genome of Acinetobacter sichuanensis strain WCHAc060041.</title>
        <authorList>
            <person name="Qin J."/>
            <person name="Feng Y."/>
            <person name="Zong Z."/>
        </authorList>
    </citation>
    <scope>NUCLEOTIDE SEQUENCE [LARGE SCALE GENOMIC DNA]</scope>
    <source>
        <strain evidence="5 6">WCHAc060041</strain>
    </source>
</reference>
<dbReference type="InterPro" id="IPR009100">
    <property type="entry name" value="AcylCoA_DH/oxidase_NM_dom_sf"/>
</dbReference>
<feature type="domain" description="Acyl-CoA dehydrogenase C-terminal" evidence="3">
    <location>
        <begin position="259"/>
        <end position="391"/>
    </location>
</feature>
<dbReference type="EMBL" id="JBHRSF010000003">
    <property type="protein sequence ID" value="MFC2993926.1"/>
    <property type="molecule type" value="Genomic_DNA"/>
</dbReference>
<reference evidence="7" key="3">
    <citation type="journal article" date="2019" name="Int. J. Syst. Evol. Microbiol.">
        <title>The Global Catalogue of Microorganisms (GCM) 10K type strain sequencing project: providing services to taxonomists for standard genome sequencing and annotation.</title>
        <authorList>
            <consortium name="The Broad Institute Genomics Platform"/>
            <consortium name="The Broad Institute Genome Sequencing Center for Infectious Disease"/>
            <person name="Wu L."/>
            <person name="Ma J."/>
        </authorList>
    </citation>
    <scope>NUCLEOTIDE SEQUENCE [LARGE SCALE GENOMIC DNA]</scope>
    <source>
        <strain evidence="7">KCTC 62575</strain>
    </source>
</reference>
<evidence type="ECO:0000259" key="2">
    <source>
        <dbReference type="Pfam" id="PF02771"/>
    </source>
</evidence>
<dbReference type="GO" id="GO:0050660">
    <property type="term" value="F:flavin adenine dinucleotide binding"/>
    <property type="evidence" value="ECO:0007669"/>
    <property type="project" value="InterPro"/>
</dbReference>
<reference evidence="4" key="4">
    <citation type="submission" date="2024-09" db="EMBL/GenBank/DDBJ databases">
        <authorList>
            <person name="Sun Q."/>
            <person name="Mori K."/>
        </authorList>
    </citation>
    <scope>NUCLEOTIDE SEQUENCE</scope>
    <source>
        <strain evidence="4">KCTC 62575</strain>
    </source>
</reference>
<dbReference type="PANTHER" id="PTHR43884:SF12">
    <property type="entry name" value="ISOVALERYL-COA DEHYDROGENASE, MITOCHONDRIAL-RELATED"/>
    <property type="match status" value="1"/>
</dbReference>
<proteinExistence type="predicted"/>
<evidence type="ECO:0000256" key="1">
    <source>
        <dbReference type="ARBA" id="ARBA00023002"/>
    </source>
</evidence>
<comment type="caution">
    <text evidence="5">The sequence shown here is derived from an EMBL/GenBank/DDBJ whole genome shotgun (WGS) entry which is preliminary data.</text>
</comment>
<evidence type="ECO:0000313" key="6">
    <source>
        <dbReference type="Proteomes" id="UP000240957"/>
    </source>
</evidence>
<dbReference type="SUPFAM" id="SSF56645">
    <property type="entry name" value="Acyl-CoA dehydrogenase NM domain-like"/>
    <property type="match status" value="1"/>
</dbReference>
<keyword evidence="7" id="KW-1185">Reference proteome</keyword>
<dbReference type="RefSeq" id="WP_107006951.1">
    <property type="nucleotide sequence ID" value="NZ_JBHRSF010000003.1"/>
</dbReference>
<dbReference type="SUPFAM" id="SSF47203">
    <property type="entry name" value="Acyl-CoA dehydrogenase C-terminal domain-like"/>
    <property type="match status" value="1"/>
</dbReference>
<dbReference type="InterPro" id="IPR023922">
    <property type="entry name" value="S04_starv_induced_SfnB"/>
</dbReference>
<gene>
    <name evidence="4" type="ORF">ACFODO_01310</name>
    <name evidence="5" type="ORF">C9E89_002930</name>
</gene>
<dbReference type="InterPro" id="IPR036250">
    <property type="entry name" value="AcylCo_DH-like_C"/>
</dbReference>
<dbReference type="EMBL" id="PYIX02000003">
    <property type="protein sequence ID" value="RFC84889.1"/>
    <property type="molecule type" value="Genomic_DNA"/>
</dbReference>
<dbReference type="Pfam" id="PF02771">
    <property type="entry name" value="Acyl-CoA_dh_N"/>
    <property type="match status" value="1"/>
</dbReference>
<dbReference type="Gene3D" id="1.10.540.10">
    <property type="entry name" value="Acyl-CoA dehydrogenase/oxidase, N-terminal domain"/>
    <property type="match status" value="1"/>
</dbReference>
<accession>A0A371YTU9</accession>
<dbReference type="PIRSF" id="PIRSF016578">
    <property type="entry name" value="HsaA"/>
    <property type="match status" value="1"/>
</dbReference>